<keyword evidence="2" id="KW-1185">Reference proteome</keyword>
<dbReference type="AlphaFoldDB" id="A0A9N8ZA18"/>
<sequence length="39" mass="4713">MKGKLETEIVVEVEEDKIEEMEVEEVEVEEEKVEEVWFD</sequence>
<reference evidence="1" key="1">
    <citation type="submission" date="2021-06" db="EMBL/GenBank/DDBJ databases">
        <authorList>
            <person name="Kallberg Y."/>
            <person name="Tangrot J."/>
            <person name="Rosling A."/>
        </authorList>
    </citation>
    <scope>NUCLEOTIDE SEQUENCE</scope>
    <source>
        <strain evidence="1">IN212</strain>
    </source>
</reference>
<organism evidence="1 2">
    <name type="scientific">Racocetra fulgida</name>
    <dbReference type="NCBI Taxonomy" id="60492"/>
    <lineage>
        <taxon>Eukaryota</taxon>
        <taxon>Fungi</taxon>
        <taxon>Fungi incertae sedis</taxon>
        <taxon>Mucoromycota</taxon>
        <taxon>Glomeromycotina</taxon>
        <taxon>Glomeromycetes</taxon>
        <taxon>Diversisporales</taxon>
        <taxon>Gigasporaceae</taxon>
        <taxon>Racocetra</taxon>
    </lineage>
</organism>
<name>A0A9N8ZA18_9GLOM</name>
<comment type="caution">
    <text evidence="1">The sequence shown here is derived from an EMBL/GenBank/DDBJ whole genome shotgun (WGS) entry which is preliminary data.</text>
</comment>
<proteinExistence type="predicted"/>
<accession>A0A9N8ZA18</accession>
<gene>
    <name evidence="1" type="ORF">RFULGI_LOCUS1652</name>
</gene>
<protein>
    <submittedName>
        <fullName evidence="1">18805_t:CDS:1</fullName>
    </submittedName>
</protein>
<evidence type="ECO:0000313" key="2">
    <source>
        <dbReference type="Proteomes" id="UP000789396"/>
    </source>
</evidence>
<dbReference type="EMBL" id="CAJVPZ010001068">
    <property type="protein sequence ID" value="CAG8483578.1"/>
    <property type="molecule type" value="Genomic_DNA"/>
</dbReference>
<dbReference type="Proteomes" id="UP000789396">
    <property type="component" value="Unassembled WGS sequence"/>
</dbReference>
<evidence type="ECO:0000313" key="1">
    <source>
        <dbReference type="EMBL" id="CAG8483578.1"/>
    </source>
</evidence>